<dbReference type="AlphaFoldDB" id="A0A2K1PGX3"/>
<proteinExistence type="predicted"/>
<evidence type="ECO:0000313" key="2">
    <source>
        <dbReference type="Proteomes" id="UP000236199"/>
    </source>
</evidence>
<organism evidence="1 2">
    <name type="scientific">Petrotoga miotherma DSM 10691</name>
    <dbReference type="NCBI Taxonomy" id="1434326"/>
    <lineage>
        <taxon>Bacteria</taxon>
        <taxon>Thermotogati</taxon>
        <taxon>Thermotogota</taxon>
        <taxon>Thermotogae</taxon>
        <taxon>Petrotogales</taxon>
        <taxon>Petrotogaceae</taxon>
        <taxon>Petrotoga</taxon>
    </lineage>
</organism>
<keyword evidence="2" id="KW-1185">Reference proteome</keyword>
<protein>
    <submittedName>
        <fullName evidence="1">Uncharacterized protein</fullName>
    </submittedName>
</protein>
<gene>
    <name evidence="1" type="ORF">X928_01480</name>
</gene>
<dbReference type="Proteomes" id="UP000236199">
    <property type="component" value="Unassembled WGS sequence"/>
</dbReference>
<comment type="caution">
    <text evidence="1">The sequence shown here is derived from an EMBL/GenBank/DDBJ whole genome shotgun (WGS) entry which is preliminary data.</text>
</comment>
<accession>A0A2K1PGX3</accession>
<reference evidence="1 2" key="1">
    <citation type="submission" date="2013-12" db="EMBL/GenBank/DDBJ databases">
        <title>Comparative genomics of Petrotoga isolates.</title>
        <authorList>
            <person name="Nesbo C.L."/>
            <person name="Charchuk R."/>
            <person name="Chow K."/>
        </authorList>
    </citation>
    <scope>NUCLEOTIDE SEQUENCE [LARGE SCALE GENOMIC DNA]</scope>
    <source>
        <strain evidence="1 2">DSM 10691</strain>
    </source>
</reference>
<dbReference type="EMBL" id="AZRM01000009">
    <property type="protein sequence ID" value="PNS02030.1"/>
    <property type="molecule type" value="Genomic_DNA"/>
</dbReference>
<sequence length="48" mass="5414">MKIIFLMGGERGEGALTQGFRVPKVSIIKLKFGGAYNNEKSCCFECRW</sequence>
<name>A0A2K1PGX3_9BACT</name>
<evidence type="ECO:0000313" key="1">
    <source>
        <dbReference type="EMBL" id="PNS02030.1"/>
    </source>
</evidence>